<dbReference type="OrthoDB" id="6149831at2759"/>
<reference evidence="4" key="1">
    <citation type="submission" date="2012-12" db="EMBL/GenBank/DDBJ databases">
        <authorList>
            <person name="Hellsten U."/>
            <person name="Grimwood J."/>
            <person name="Chapman J.A."/>
            <person name="Shapiro H."/>
            <person name="Aerts A."/>
            <person name="Otillar R.P."/>
            <person name="Terry A.Y."/>
            <person name="Boore J.L."/>
            <person name="Simakov O."/>
            <person name="Marletaz F."/>
            <person name="Cho S.-J."/>
            <person name="Edsinger-Gonzales E."/>
            <person name="Havlak P."/>
            <person name="Kuo D.-H."/>
            <person name="Larsson T."/>
            <person name="Lv J."/>
            <person name="Arendt D."/>
            <person name="Savage R."/>
            <person name="Osoegawa K."/>
            <person name="de Jong P."/>
            <person name="Lindberg D.R."/>
            <person name="Seaver E.C."/>
            <person name="Weisblat D.A."/>
            <person name="Putnam N.H."/>
            <person name="Grigoriev I.V."/>
            <person name="Rokhsar D.S."/>
        </authorList>
    </citation>
    <scope>NUCLEOTIDE SEQUENCE</scope>
</reference>
<keyword evidence="4" id="KW-1185">Reference proteome</keyword>
<dbReference type="InParanoid" id="T1G7S7"/>
<evidence type="ECO:0000313" key="3">
    <source>
        <dbReference type="EnsemblMetazoa" id="HelroP90526"/>
    </source>
</evidence>
<gene>
    <name evidence="3" type="primary">20217124</name>
    <name evidence="2" type="ORF">HELRODRAFT_90526</name>
</gene>
<dbReference type="EnsemblMetazoa" id="HelroT90526">
    <property type="protein sequence ID" value="HelroP90526"/>
    <property type="gene ID" value="HelroG90526"/>
</dbReference>
<dbReference type="Proteomes" id="UP000015101">
    <property type="component" value="Unassembled WGS sequence"/>
</dbReference>
<reference evidence="3" key="3">
    <citation type="submission" date="2015-06" db="UniProtKB">
        <authorList>
            <consortium name="EnsemblMetazoa"/>
        </authorList>
    </citation>
    <scope>IDENTIFICATION</scope>
</reference>
<dbReference type="RefSeq" id="XP_009030856.1">
    <property type="nucleotide sequence ID" value="XM_009032608.1"/>
</dbReference>
<organism evidence="3 4">
    <name type="scientific">Helobdella robusta</name>
    <name type="common">Californian leech</name>
    <dbReference type="NCBI Taxonomy" id="6412"/>
    <lineage>
        <taxon>Eukaryota</taxon>
        <taxon>Metazoa</taxon>
        <taxon>Spiralia</taxon>
        <taxon>Lophotrochozoa</taxon>
        <taxon>Annelida</taxon>
        <taxon>Clitellata</taxon>
        <taxon>Hirudinea</taxon>
        <taxon>Rhynchobdellida</taxon>
        <taxon>Glossiphoniidae</taxon>
        <taxon>Helobdella</taxon>
    </lineage>
</organism>
<dbReference type="AlphaFoldDB" id="T1G7S7"/>
<dbReference type="GeneID" id="20217124"/>
<dbReference type="InterPro" id="IPR001715">
    <property type="entry name" value="CH_dom"/>
</dbReference>
<proteinExistence type="predicted"/>
<evidence type="ECO:0000313" key="2">
    <source>
        <dbReference type="EMBL" id="ESN91004.1"/>
    </source>
</evidence>
<dbReference type="KEGG" id="hro:HELRODRAFT_90526"/>
<dbReference type="EMBL" id="AMQM01008152">
    <property type="status" value="NOT_ANNOTATED_CDS"/>
    <property type="molecule type" value="Genomic_DNA"/>
</dbReference>
<dbReference type="PROSITE" id="PS50021">
    <property type="entry name" value="CH"/>
    <property type="match status" value="1"/>
</dbReference>
<protein>
    <recommendedName>
        <fullName evidence="1">Calponin-homology (CH) domain-containing protein</fullName>
    </recommendedName>
</protein>
<dbReference type="OMA" id="ENNICLG"/>
<accession>T1G7S7</accession>
<feature type="domain" description="Calponin-homology (CH)" evidence="1">
    <location>
        <begin position="1"/>
        <end position="88"/>
    </location>
</feature>
<dbReference type="InterPro" id="IPR036872">
    <property type="entry name" value="CH_dom_sf"/>
</dbReference>
<dbReference type="eggNOG" id="KOG0532">
    <property type="taxonomic scope" value="Eukaryota"/>
</dbReference>
<dbReference type="CTD" id="20217124"/>
<evidence type="ECO:0000259" key="1">
    <source>
        <dbReference type="PROSITE" id="PS50021"/>
    </source>
</evidence>
<reference evidence="2 4" key="2">
    <citation type="journal article" date="2013" name="Nature">
        <title>Insights into bilaterian evolution from three spiralian genomes.</title>
        <authorList>
            <person name="Simakov O."/>
            <person name="Marletaz F."/>
            <person name="Cho S.J."/>
            <person name="Edsinger-Gonzales E."/>
            <person name="Havlak P."/>
            <person name="Hellsten U."/>
            <person name="Kuo D.H."/>
            <person name="Larsson T."/>
            <person name="Lv J."/>
            <person name="Arendt D."/>
            <person name="Savage R."/>
            <person name="Osoegawa K."/>
            <person name="de Jong P."/>
            <person name="Grimwood J."/>
            <person name="Chapman J.A."/>
            <person name="Shapiro H."/>
            <person name="Aerts A."/>
            <person name="Otillar R.P."/>
            <person name="Terry A.Y."/>
            <person name="Boore J.L."/>
            <person name="Grigoriev I.V."/>
            <person name="Lindberg D.R."/>
            <person name="Seaver E.C."/>
            <person name="Weisblat D.A."/>
            <person name="Putnam N.H."/>
            <person name="Rokhsar D.S."/>
        </authorList>
    </citation>
    <scope>NUCLEOTIDE SEQUENCE</scope>
</reference>
<dbReference type="Pfam" id="PF00307">
    <property type="entry name" value="CH"/>
    <property type="match status" value="1"/>
</dbReference>
<sequence length="88" mass="9732">LESKLKITLPPGLDGCLKDGVVLCHFVNELFPGTISLVYVPRTENVVLSVARCRSNVDFFINACHRLGLEKVCLFVCLFACSFVCLII</sequence>
<dbReference type="STRING" id="6412.T1G7S7"/>
<dbReference type="EMBL" id="KB097731">
    <property type="protein sequence ID" value="ESN91004.1"/>
    <property type="molecule type" value="Genomic_DNA"/>
</dbReference>
<dbReference type="HOGENOM" id="CLU_2475263_0_0_1"/>
<name>T1G7S7_HELRO</name>
<dbReference type="Gene3D" id="1.10.418.10">
    <property type="entry name" value="Calponin-like domain"/>
    <property type="match status" value="1"/>
</dbReference>
<dbReference type="SUPFAM" id="SSF47576">
    <property type="entry name" value="Calponin-homology domain, CH-domain"/>
    <property type="match status" value="1"/>
</dbReference>
<evidence type="ECO:0000313" key="4">
    <source>
        <dbReference type="Proteomes" id="UP000015101"/>
    </source>
</evidence>